<dbReference type="Pfam" id="PF12804">
    <property type="entry name" value="NTP_transf_3"/>
    <property type="match status" value="1"/>
</dbReference>
<protein>
    <submittedName>
        <fullName evidence="3">Molybdopterin-guanine dinucleotide biosynthesis protein MobA</fullName>
    </submittedName>
</protein>
<dbReference type="InterPro" id="IPR029044">
    <property type="entry name" value="Nucleotide-diphossugar_trans"/>
</dbReference>
<proteinExistence type="predicted"/>
<dbReference type="Gene3D" id="3.90.550.10">
    <property type="entry name" value="Spore Coat Polysaccharide Biosynthesis Protein SpsA, Chain A"/>
    <property type="match status" value="1"/>
</dbReference>
<feature type="domain" description="MobA-like NTP transferase" evidence="2">
    <location>
        <begin position="1"/>
        <end position="125"/>
    </location>
</feature>
<gene>
    <name evidence="3" type="ORF">EV03_1100</name>
</gene>
<reference evidence="4" key="1">
    <citation type="journal article" date="2014" name="Sci. Data">
        <title>Genomes of diverse isolates of the marine cyanobacterium Prochlorococcus.</title>
        <authorList>
            <person name="Biller S."/>
            <person name="Berube P."/>
            <person name="Thompson J."/>
            <person name="Kelly L."/>
            <person name="Roggensack S."/>
            <person name="Awad L."/>
            <person name="Roache-Johnson K."/>
            <person name="Ding H."/>
            <person name="Giovannoni S.J."/>
            <person name="Moore L.R."/>
            <person name="Chisholm S.W."/>
        </authorList>
    </citation>
    <scope>NUCLEOTIDE SEQUENCE [LARGE SCALE GENOMIC DNA]</scope>
    <source>
        <strain evidence="4">PAC1</strain>
    </source>
</reference>
<dbReference type="AlphaFoldDB" id="A0A0A2C7L5"/>
<organism evidence="3 4">
    <name type="scientific">Prochlorococcus marinus str. PAC1</name>
    <dbReference type="NCBI Taxonomy" id="59924"/>
    <lineage>
        <taxon>Bacteria</taxon>
        <taxon>Bacillati</taxon>
        <taxon>Cyanobacteriota</taxon>
        <taxon>Cyanophyceae</taxon>
        <taxon>Synechococcales</taxon>
        <taxon>Prochlorococcaceae</taxon>
        <taxon>Prochlorococcus</taxon>
    </lineage>
</organism>
<keyword evidence="1" id="KW-0808">Transferase</keyword>
<dbReference type="GO" id="GO:0016779">
    <property type="term" value="F:nucleotidyltransferase activity"/>
    <property type="evidence" value="ECO:0007669"/>
    <property type="project" value="TreeGrafter"/>
</dbReference>
<dbReference type="InterPro" id="IPR025877">
    <property type="entry name" value="MobA-like_NTP_Trfase"/>
</dbReference>
<evidence type="ECO:0000256" key="1">
    <source>
        <dbReference type="ARBA" id="ARBA00022679"/>
    </source>
</evidence>
<evidence type="ECO:0000313" key="4">
    <source>
        <dbReference type="Proteomes" id="UP000030392"/>
    </source>
</evidence>
<evidence type="ECO:0000259" key="2">
    <source>
        <dbReference type="Pfam" id="PF12804"/>
    </source>
</evidence>
<dbReference type="EMBL" id="JNAX01000011">
    <property type="protein sequence ID" value="KGG20599.1"/>
    <property type="molecule type" value="Genomic_DNA"/>
</dbReference>
<sequence>MGKDKALLKHHEGDSWLSHKLNILKKLDLETILLTNHQSHINEIREFHKVNILFDKKPFHGPLNCMEFLYSKFLGKYNYILLMPVDMPFINSKHIEDFIKCWKKNRDIALIAHSNKMAQPLLGIYPLNQNNLNKLNERLQLGKINFQGWTKSIPFHYYFAKDKEFLNVNSLQELNSLNYY</sequence>
<dbReference type="PANTHER" id="PTHR19136">
    <property type="entry name" value="MOLYBDENUM COFACTOR GUANYLYLTRANSFERASE"/>
    <property type="match status" value="1"/>
</dbReference>
<comment type="caution">
    <text evidence="3">The sequence shown here is derived from an EMBL/GenBank/DDBJ whole genome shotgun (WGS) entry which is preliminary data.</text>
</comment>
<evidence type="ECO:0000313" key="3">
    <source>
        <dbReference type="EMBL" id="KGG20599.1"/>
    </source>
</evidence>
<dbReference type="PANTHER" id="PTHR19136:SF81">
    <property type="entry name" value="MOLYBDENUM COFACTOR GUANYLYLTRANSFERASE"/>
    <property type="match status" value="1"/>
</dbReference>
<dbReference type="RefSeq" id="WP_036905975.1">
    <property type="nucleotide sequence ID" value="NZ_CP138967.1"/>
</dbReference>
<dbReference type="SUPFAM" id="SSF53448">
    <property type="entry name" value="Nucleotide-diphospho-sugar transferases"/>
    <property type="match status" value="1"/>
</dbReference>
<accession>A0A0A2C7L5</accession>
<name>A0A0A2C7L5_PROMR</name>
<dbReference type="Proteomes" id="UP000030392">
    <property type="component" value="Unassembled WGS sequence"/>
</dbReference>